<dbReference type="AlphaFoldDB" id="A0AAE0HRX3"/>
<feature type="compositionally biased region" description="Low complexity" evidence="1">
    <location>
        <begin position="343"/>
        <end position="357"/>
    </location>
</feature>
<feature type="compositionally biased region" description="Low complexity" evidence="1">
    <location>
        <begin position="447"/>
        <end position="463"/>
    </location>
</feature>
<accession>A0AAE0HRX3</accession>
<organism evidence="2 3">
    <name type="scientific">Chaetomium fimeti</name>
    <dbReference type="NCBI Taxonomy" id="1854472"/>
    <lineage>
        <taxon>Eukaryota</taxon>
        <taxon>Fungi</taxon>
        <taxon>Dikarya</taxon>
        <taxon>Ascomycota</taxon>
        <taxon>Pezizomycotina</taxon>
        <taxon>Sordariomycetes</taxon>
        <taxon>Sordariomycetidae</taxon>
        <taxon>Sordariales</taxon>
        <taxon>Chaetomiaceae</taxon>
        <taxon>Chaetomium</taxon>
    </lineage>
</organism>
<protein>
    <submittedName>
        <fullName evidence="2">Uncharacterized protein</fullName>
    </submittedName>
</protein>
<dbReference type="RefSeq" id="XP_062664786.1">
    <property type="nucleotide sequence ID" value="XM_062807112.1"/>
</dbReference>
<reference evidence="2" key="1">
    <citation type="journal article" date="2023" name="Mol. Phylogenet. Evol.">
        <title>Genome-scale phylogeny and comparative genomics of the fungal order Sordariales.</title>
        <authorList>
            <person name="Hensen N."/>
            <person name="Bonometti L."/>
            <person name="Westerberg I."/>
            <person name="Brannstrom I.O."/>
            <person name="Guillou S."/>
            <person name="Cros-Aarteil S."/>
            <person name="Calhoun S."/>
            <person name="Haridas S."/>
            <person name="Kuo A."/>
            <person name="Mondo S."/>
            <person name="Pangilinan J."/>
            <person name="Riley R."/>
            <person name="LaButti K."/>
            <person name="Andreopoulos B."/>
            <person name="Lipzen A."/>
            <person name="Chen C."/>
            <person name="Yan M."/>
            <person name="Daum C."/>
            <person name="Ng V."/>
            <person name="Clum A."/>
            <person name="Steindorff A."/>
            <person name="Ohm R.A."/>
            <person name="Martin F."/>
            <person name="Silar P."/>
            <person name="Natvig D.O."/>
            <person name="Lalanne C."/>
            <person name="Gautier V."/>
            <person name="Ament-Velasquez S.L."/>
            <person name="Kruys A."/>
            <person name="Hutchinson M.I."/>
            <person name="Powell A.J."/>
            <person name="Barry K."/>
            <person name="Miller A.N."/>
            <person name="Grigoriev I.V."/>
            <person name="Debuchy R."/>
            <person name="Gladieux P."/>
            <person name="Hiltunen Thoren M."/>
            <person name="Johannesson H."/>
        </authorList>
    </citation>
    <scope>NUCLEOTIDE SEQUENCE</scope>
    <source>
        <strain evidence="2">CBS 168.71</strain>
    </source>
</reference>
<feature type="region of interest" description="Disordered" evidence="1">
    <location>
        <begin position="507"/>
        <end position="561"/>
    </location>
</feature>
<evidence type="ECO:0000313" key="3">
    <source>
        <dbReference type="Proteomes" id="UP001278766"/>
    </source>
</evidence>
<dbReference type="Proteomes" id="UP001278766">
    <property type="component" value="Unassembled WGS sequence"/>
</dbReference>
<feature type="compositionally biased region" description="Low complexity" evidence="1">
    <location>
        <begin position="55"/>
        <end position="72"/>
    </location>
</feature>
<sequence length="667" mass="70889">MSDSKSQQTGNETADASIRSTTGTSSHNSGSPETEAAVPQIVVRPASNQDDDEIPPASRRLARRPPSLLLSSGNFLEVPRSPRPTNQRTGPHRRSSSQARIAFGPRNIPLSLTGPADAFHVAVDPLRMHPTGLTSSSTMPAATANHGGPLALRYDGNPYTPQGREVMAKVEKMLAASKALKPETEAAPGGGSKFAWLRKKGFFKKLRSPSFPVHLFSKSKPREAPKTHQIRHIVSLDPLPPPGRITRVPSPRLRQNERVNLQKREKALWVLGDIPRFSGHSASAPPLPSSAEDPFSESPREATRTPTAFETRLRATKSEGTLLSRAAMPDPFKTDRIMASNHDSLLPDPPSDSSTPLRNPGIPFSPRGVVSVQENPTQPPTTPTNPTIATTPAPAPTTPPIAATPGSTRASRQSRSSSHPDMASGGRPDQRQPRPCADAGPDEDAGGHTALTTTPTTTASTANANTTAAVTGTGVVAAVPRFALAPRLHPRAWVWPEEEKEGVWWEEQGPRREGETKEWWEEEEVEEEEEEVQRGTGRAAEGWWEEEEEGDDDEGERERRAWERRGGMLGFGFGGGHAAGRQLRDRFPCMGTAEADAGEVSAPDAAGAGLVAAGPFSLGRGTFGGSASASVGVGEEGAGATAEGGASEAGLDPLVWSRPASEGEKGG</sequence>
<dbReference type="EMBL" id="JAUEPN010000001">
    <property type="protein sequence ID" value="KAK3301272.1"/>
    <property type="molecule type" value="Genomic_DNA"/>
</dbReference>
<feature type="compositionally biased region" description="Basic and acidic residues" evidence="1">
    <location>
        <begin position="508"/>
        <end position="519"/>
    </location>
</feature>
<feature type="region of interest" description="Disordered" evidence="1">
    <location>
        <begin position="340"/>
        <end position="463"/>
    </location>
</feature>
<feature type="compositionally biased region" description="Low complexity" evidence="1">
    <location>
        <begin position="20"/>
        <end position="31"/>
    </location>
</feature>
<feature type="compositionally biased region" description="Acidic residues" evidence="1">
    <location>
        <begin position="520"/>
        <end position="531"/>
    </location>
</feature>
<evidence type="ECO:0000256" key="1">
    <source>
        <dbReference type="SAM" id="MobiDB-lite"/>
    </source>
</evidence>
<feature type="compositionally biased region" description="Low complexity" evidence="1">
    <location>
        <begin position="400"/>
        <end position="417"/>
    </location>
</feature>
<feature type="region of interest" description="Disordered" evidence="1">
    <location>
        <begin position="625"/>
        <end position="667"/>
    </location>
</feature>
<dbReference type="GeneID" id="87844060"/>
<feature type="compositionally biased region" description="Polar residues" evidence="1">
    <location>
        <begin position="1"/>
        <end position="14"/>
    </location>
</feature>
<feature type="compositionally biased region" description="Acidic residues" evidence="1">
    <location>
        <begin position="543"/>
        <end position="555"/>
    </location>
</feature>
<feature type="compositionally biased region" description="Low complexity" evidence="1">
    <location>
        <begin position="625"/>
        <end position="650"/>
    </location>
</feature>
<reference evidence="2" key="2">
    <citation type="submission" date="2023-06" db="EMBL/GenBank/DDBJ databases">
        <authorList>
            <consortium name="Lawrence Berkeley National Laboratory"/>
            <person name="Haridas S."/>
            <person name="Hensen N."/>
            <person name="Bonometti L."/>
            <person name="Westerberg I."/>
            <person name="Brannstrom I.O."/>
            <person name="Guillou S."/>
            <person name="Cros-Aarteil S."/>
            <person name="Calhoun S."/>
            <person name="Kuo A."/>
            <person name="Mondo S."/>
            <person name="Pangilinan J."/>
            <person name="Riley R."/>
            <person name="Labutti K."/>
            <person name="Andreopoulos B."/>
            <person name="Lipzen A."/>
            <person name="Chen C."/>
            <person name="Yanf M."/>
            <person name="Daum C."/>
            <person name="Ng V."/>
            <person name="Clum A."/>
            <person name="Steindorff A."/>
            <person name="Ohm R."/>
            <person name="Martin F."/>
            <person name="Silar P."/>
            <person name="Natvig D."/>
            <person name="Lalanne C."/>
            <person name="Gautier V."/>
            <person name="Ament-Velasquez S.L."/>
            <person name="Kruys A."/>
            <person name="Hutchinson M.I."/>
            <person name="Powell A.J."/>
            <person name="Barry K."/>
            <person name="Miller A.N."/>
            <person name="Grigoriev I.V."/>
            <person name="Debuchy R."/>
            <person name="Gladieux P."/>
            <person name="Thoren M.H."/>
            <person name="Johannesson H."/>
        </authorList>
    </citation>
    <scope>NUCLEOTIDE SEQUENCE</scope>
    <source>
        <strain evidence="2">CBS 168.71</strain>
    </source>
</reference>
<feature type="region of interest" description="Disordered" evidence="1">
    <location>
        <begin position="1"/>
        <end position="101"/>
    </location>
</feature>
<proteinExistence type="predicted"/>
<name>A0AAE0HRX3_9PEZI</name>
<evidence type="ECO:0000313" key="2">
    <source>
        <dbReference type="EMBL" id="KAK3301272.1"/>
    </source>
</evidence>
<keyword evidence="3" id="KW-1185">Reference proteome</keyword>
<comment type="caution">
    <text evidence="2">The sequence shown here is derived from an EMBL/GenBank/DDBJ whole genome shotgun (WGS) entry which is preliminary data.</text>
</comment>
<feature type="region of interest" description="Disordered" evidence="1">
    <location>
        <begin position="235"/>
        <end position="254"/>
    </location>
</feature>
<feature type="region of interest" description="Disordered" evidence="1">
    <location>
        <begin position="279"/>
        <end position="309"/>
    </location>
</feature>
<gene>
    <name evidence="2" type="ORF">B0H64DRAFT_450009</name>
</gene>